<evidence type="ECO:0000256" key="3">
    <source>
        <dbReference type="ARBA" id="ARBA00006958"/>
    </source>
</evidence>
<evidence type="ECO:0000256" key="7">
    <source>
        <dbReference type="ARBA" id="ARBA00023242"/>
    </source>
</evidence>
<proteinExistence type="inferred from homology"/>
<keyword evidence="5" id="KW-0479">Metal-binding</keyword>
<accession>A0ABD3H7L9</accession>
<keyword evidence="7" id="KW-0539">Nucleus</keyword>
<comment type="subcellular location">
    <subcellularLocation>
        <location evidence="2">Nucleus</location>
    </subcellularLocation>
</comment>
<evidence type="ECO:0000256" key="5">
    <source>
        <dbReference type="ARBA" id="ARBA00022723"/>
    </source>
</evidence>
<protein>
    <recommendedName>
        <fullName evidence="8">DDE Tnp4 domain-containing protein</fullName>
    </recommendedName>
</protein>
<dbReference type="InterPro" id="IPR027806">
    <property type="entry name" value="HARBI1_dom"/>
</dbReference>
<dbReference type="AlphaFoldDB" id="A0ABD3H7L9"/>
<evidence type="ECO:0000313" key="9">
    <source>
        <dbReference type="EMBL" id="KAL3686517.1"/>
    </source>
</evidence>
<dbReference type="GO" id="GO:0005634">
    <property type="term" value="C:nucleus"/>
    <property type="evidence" value="ECO:0007669"/>
    <property type="project" value="UniProtKB-SubCell"/>
</dbReference>
<dbReference type="Pfam" id="PF13359">
    <property type="entry name" value="DDE_Tnp_4"/>
    <property type="match status" value="1"/>
</dbReference>
<evidence type="ECO:0000256" key="1">
    <source>
        <dbReference type="ARBA" id="ARBA00001968"/>
    </source>
</evidence>
<reference evidence="9 10" key="1">
    <citation type="submission" date="2024-09" db="EMBL/GenBank/DDBJ databases">
        <title>Chromosome-scale assembly of Riccia sorocarpa.</title>
        <authorList>
            <person name="Paukszto L."/>
        </authorList>
    </citation>
    <scope>NUCLEOTIDE SEQUENCE [LARGE SCALE GENOMIC DNA]</scope>
    <source>
        <strain evidence="9">LP-2024</strain>
        <tissue evidence="9">Aerial parts of the thallus</tissue>
    </source>
</reference>
<sequence>MPKRVFKHIVQILAPMVTKADTQFRRAVPPDVSIAAVLFRLATGGTYFHVSERFGVGLATVQEFMPEVVFAIIRYLGPMYLKWPTASEMRRVSRKLKRKSGLPNIQGAIDGTFIRVRVPQREADCYFNRKWFASLVLQGVADTDGCFLDISCGLRGSVYHRRVLRRSRFLEKVENGSILSEPVITINDGFQLSPYILGDSGKIDNLLSPHILGVDARLELLVREVLLSVKHYVNIIWRMNQ</sequence>
<evidence type="ECO:0000313" key="10">
    <source>
        <dbReference type="Proteomes" id="UP001633002"/>
    </source>
</evidence>
<name>A0ABD3H7L9_9MARC</name>
<comment type="similarity">
    <text evidence="3">Belongs to the HARBI1 family.</text>
</comment>
<evidence type="ECO:0000256" key="6">
    <source>
        <dbReference type="ARBA" id="ARBA00022801"/>
    </source>
</evidence>
<evidence type="ECO:0000256" key="2">
    <source>
        <dbReference type="ARBA" id="ARBA00004123"/>
    </source>
</evidence>
<evidence type="ECO:0000256" key="4">
    <source>
        <dbReference type="ARBA" id="ARBA00022722"/>
    </source>
</evidence>
<keyword evidence="6" id="KW-0378">Hydrolase</keyword>
<dbReference type="InterPro" id="IPR045249">
    <property type="entry name" value="HARBI1-like"/>
</dbReference>
<gene>
    <name evidence="9" type="ORF">R1sor_009091</name>
</gene>
<keyword evidence="4" id="KW-0540">Nuclease</keyword>
<comment type="cofactor">
    <cofactor evidence="1">
        <name>a divalent metal cation</name>
        <dbReference type="ChEBI" id="CHEBI:60240"/>
    </cofactor>
</comment>
<organism evidence="9 10">
    <name type="scientific">Riccia sorocarpa</name>
    <dbReference type="NCBI Taxonomy" id="122646"/>
    <lineage>
        <taxon>Eukaryota</taxon>
        <taxon>Viridiplantae</taxon>
        <taxon>Streptophyta</taxon>
        <taxon>Embryophyta</taxon>
        <taxon>Marchantiophyta</taxon>
        <taxon>Marchantiopsida</taxon>
        <taxon>Marchantiidae</taxon>
        <taxon>Marchantiales</taxon>
        <taxon>Ricciaceae</taxon>
        <taxon>Riccia</taxon>
    </lineage>
</organism>
<keyword evidence="10" id="KW-1185">Reference proteome</keyword>
<evidence type="ECO:0000259" key="8">
    <source>
        <dbReference type="Pfam" id="PF13359"/>
    </source>
</evidence>
<dbReference type="PANTHER" id="PTHR22930:SF85">
    <property type="entry name" value="GH03217P-RELATED"/>
    <property type="match status" value="1"/>
</dbReference>
<dbReference type="PANTHER" id="PTHR22930">
    <property type="match status" value="1"/>
</dbReference>
<dbReference type="GO" id="GO:0016787">
    <property type="term" value="F:hydrolase activity"/>
    <property type="evidence" value="ECO:0007669"/>
    <property type="project" value="UniProtKB-KW"/>
</dbReference>
<feature type="domain" description="DDE Tnp4" evidence="8">
    <location>
        <begin position="109"/>
        <end position="196"/>
    </location>
</feature>
<dbReference type="Proteomes" id="UP001633002">
    <property type="component" value="Unassembled WGS sequence"/>
</dbReference>
<dbReference type="EMBL" id="JBJQOH010000005">
    <property type="protein sequence ID" value="KAL3686517.1"/>
    <property type="molecule type" value="Genomic_DNA"/>
</dbReference>
<dbReference type="GO" id="GO:0046872">
    <property type="term" value="F:metal ion binding"/>
    <property type="evidence" value="ECO:0007669"/>
    <property type="project" value="UniProtKB-KW"/>
</dbReference>
<comment type="caution">
    <text evidence="9">The sequence shown here is derived from an EMBL/GenBank/DDBJ whole genome shotgun (WGS) entry which is preliminary data.</text>
</comment>
<dbReference type="GO" id="GO:0004518">
    <property type="term" value="F:nuclease activity"/>
    <property type="evidence" value="ECO:0007669"/>
    <property type="project" value="UniProtKB-KW"/>
</dbReference>